<accession>A0A0B4CUX5</accession>
<protein>
    <recommendedName>
        <fullName evidence="3">DUF1349 domain-containing protein</fullName>
    </recommendedName>
</protein>
<evidence type="ECO:0000313" key="2">
    <source>
        <dbReference type="Proteomes" id="UP000031202"/>
    </source>
</evidence>
<proteinExistence type="predicted"/>
<evidence type="ECO:0008006" key="3">
    <source>
        <dbReference type="Google" id="ProtNLM"/>
    </source>
</evidence>
<name>A0A0B4CUX5_9MICO</name>
<dbReference type="Proteomes" id="UP000031202">
    <property type="component" value="Unassembled WGS sequence"/>
</dbReference>
<dbReference type="PANTHER" id="PTHR35332:SF2">
    <property type="entry name" value="REGULATION OF ENOLASE PROTEIN 1"/>
    <property type="match status" value="1"/>
</dbReference>
<dbReference type="SUPFAM" id="SSF49899">
    <property type="entry name" value="Concanavalin A-like lectins/glucanases"/>
    <property type="match status" value="1"/>
</dbReference>
<dbReference type="AlphaFoldDB" id="A0A0B4CUX5"/>
<sequence>MRERVAWDAGTWTSPPAAVSERDGALVVTAVEGSDAWRRTAYGFIHDTEHALIAPLPVGTAMEVVFEADFTAQFDQAGLFVRADDERWMKAGVENADGVLGVGAVVTDIMSDWSVGAVPEWAGRPLRVRVSRGEDALTVRAGVDGEPLRLVRVAPFRGDLDAQAGPMVCAPTRAGLEVVFTEWLHTDADASLH</sequence>
<comment type="caution">
    <text evidence="1">The sequence shown here is derived from an EMBL/GenBank/DDBJ whole genome shotgun (WGS) entry which is preliminary data.</text>
</comment>
<dbReference type="EMBL" id="JWSZ01000009">
    <property type="protein sequence ID" value="KIC58146.1"/>
    <property type="molecule type" value="Genomic_DNA"/>
</dbReference>
<organism evidence="1 2">
    <name type="scientific">Microbacterium hominis</name>
    <dbReference type="NCBI Taxonomy" id="162426"/>
    <lineage>
        <taxon>Bacteria</taxon>
        <taxon>Bacillati</taxon>
        <taxon>Actinomycetota</taxon>
        <taxon>Actinomycetes</taxon>
        <taxon>Micrococcales</taxon>
        <taxon>Microbacteriaceae</taxon>
        <taxon>Microbacterium</taxon>
    </lineage>
</organism>
<dbReference type="PANTHER" id="PTHR35332">
    <property type="entry name" value="REGULATION OF ENOLASE PROTEIN 1"/>
    <property type="match status" value="1"/>
</dbReference>
<dbReference type="InterPro" id="IPR013320">
    <property type="entry name" value="ConA-like_dom_sf"/>
</dbReference>
<gene>
    <name evidence="1" type="ORF">RM52_06955</name>
</gene>
<dbReference type="RefSeq" id="WP_039414860.1">
    <property type="nucleotide sequence ID" value="NZ_JWSZ01000009.1"/>
</dbReference>
<evidence type="ECO:0000313" key="1">
    <source>
        <dbReference type="EMBL" id="KIC58146.1"/>
    </source>
</evidence>
<dbReference type="InterPro" id="IPR009784">
    <property type="entry name" value="DUF1349"/>
</dbReference>
<dbReference type="Gene3D" id="2.60.120.200">
    <property type="match status" value="1"/>
</dbReference>
<reference evidence="1 2" key="1">
    <citation type="submission" date="2014-12" db="EMBL/GenBank/DDBJ databases">
        <title>Genome sequencing of Microbacterium hominis TPW29.</title>
        <authorList>
            <person name="Tan P.W."/>
            <person name="Chan K.-G."/>
        </authorList>
    </citation>
    <scope>NUCLEOTIDE SEQUENCE [LARGE SCALE GENOMIC DNA]</scope>
    <source>
        <strain evidence="1 2">TPW29</strain>
    </source>
</reference>
<dbReference type="Pfam" id="PF07081">
    <property type="entry name" value="DUF1349"/>
    <property type="match status" value="1"/>
</dbReference>